<comment type="caution">
    <text evidence="1">The sequence shown here is derived from an EMBL/GenBank/DDBJ whole genome shotgun (WGS) entry which is preliminary data.</text>
</comment>
<keyword evidence="2" id="KW-1185">Reference proteome</keyword>
<protein>
    <submittedName>
        <fullName evidence="1">Uncharacterized protein</fullName>
    </submittedName>
</protein>
<gene>
    <name evidence="1" type="ORF">F383_13764</name>
</gene>
<name>A0A0B0M9U8_GOSAR</name>
<organism evidence="1 2">
    <name type="scientific">Gossypium arboreum</name>
    <name type="common">Tree cotton</name>
    <name type="synonym">Gossypium nanking</name>
    <dbReference type="NCBI Taxonomy" id="29729"/>
    <lineage>
        <taxon>Eukaryota</taxon>
        <taxon>Viridiplantae</taxon>
        <taxon>Streptophyta</taxon>
        <taxon>Embryophyta</taxon>
        <taxon>Tracheophyta</taxon>
        <taxon>Spermatophyta</taxon>
        <taxon>Magnoliopsida</taxon>
        <taxon>eudicotyledons</taxon>
        <taxon>Gunneridae</taxon>
        <taxon>Pentapetalae</taxon>
        <taxon>rosids</taxon>
        <taxon>malvids</taxon>
        <taxon>Malvales</taxon>
        <taxon>Malvaceae</taxon>
        <taxon>Malvoideae</taxon>
        <taxon>Gossypium</taxon>
    </lineage>
</organism>
<evidence type="ECO:0000313" key="2">
    <source>
        <dbReference type="Proteomes" id="UP000032142"/>
    </source>
</evidence>
<sequence>MLHGRVSPRVVLQLNSVLTTAKAHGHVFDCVVQVSMYALFSHDL</sequence>
<dbReference type="EMBL" id="JRRC01009671">
    <property type="protein sequence ID" value="KHF97514.1"/>
    <property type="molecule type" value="Genomic_DNA"/>
</dbReference>
<evidence type="ECO:0000313" key="1">
    <source>
        <dbReference type="EMBL" id="KHF97514.1"/>
    </source>
</evidence>
<proteinExistence type="predicted"/>
<dbReference type="Proteomes" id="UP000032142">
    <property type="component" value="Unassembled WGS sequence"/>
</dbReference>
<dbReference type="AlphaFoldDB" id="A0A0B0M9U8"/>
<accession>A0A0B0M9U8</accession>
<reference evidence="2" key="1">
    <citation type="submission" date="2014-09" db="EMBL/GenBank/DDBJ databases">
        <authorList>
            <person name="Mudge J."/>
            <person name="Ramaraj T."/>
            <person name="Lindquist I.E."/>
            <person name="Bharti A.K."/>
            <person name="Sundararajan A."/>
            <person name="Cameron C.T."/>
            <person name="Woodward J.E."/>
            <person name="May G.D."/>
            <person name="Brubaker C."/>
            <person name="Broadhvest J."/>
            <person name="Wilkins T.A."/>
        </authorList>
    </citation>
    <scope>NUCLEOTIDE SEQUENCE</scope>
    <source>
        <strain evidence="2">cv. AKA8401</strain>
    </source>
</reference>